<dbReference type="Gene3D" id="2.40.40.20">
    <property type="match status" value="1"/>
</dbReference>
<evidence type="ECO:0000256" key="8">
    <source>
        <dbReference type="ARBA" id="ARBA00023317"/>
    </source>
</evidence>
<protein>
    <recommendedName>
        <fullName evidence="10">Aspartate 1-decarboxylase</fullName>
    </recommendedName>
</protein>
<sequence length="86" mass="9523">MKVEMLKAKLHRARITHADVNYEGSLGIDTELMEAVGLLRYEKILVSNVNNGDRLETYVIAEPFGSRRIVLNGAAARRGAVGDRVI</sequence>
<keyword evidence="1" id="KW-0963">Cytoplasm</keyword>
<organism evidence="9">
    <name type="scientific">marine sediment metagenome</name>
    <dbReference type="NCBI Taxonomy" id="412755"/>
    <lineage>
        <taxon>unclassified sequences</taxon>
        <taxon>metagenomes</taxon>
        <taxon>ecological metagenomes</taxon>
    </lineage>
</organism>
<evidence type="ECO:0000256" key="2">
    <source>
        <dbReference type="ARBA" id="ARBA00022655"/>
    </source>
</evidence>
<evidence type="ECO:0000256" key="4">
    <source>
        <dbReference type="ARBA" id="ARBA00022813"/>
    </source>
</evidence>
<reference evidence="9" key="1">
    <citation type="journal article" date="2014" name="Front. Microbiol.">
        <title>High frequency of phylogenetically diverse reductive dehalogenase-homologous genes in deep subseafloor sedimentary metagenomes.</title>
        <authorList>
            <person name="Kawai M."/>
            <person name="Futagami T."/>
            <person name="Toyoda A."/>
            <person name="Takaki Y."/>
            <person name="Nishi S."/>
            <person name="Hori S."/>
            <person name="Arai W."/>
            <person name="Tsubouchi T."/>
            <person name="Morono Y."/>
            <person name="Uchiyama I."/>
            <person name="Ito T."/>
            <person name="Fujiyama A."/>
            <person name="Inagaki F."/>
            <person name="Takami H."/>
        </authorList>
    </citation>
    <scope>NUCLEOTIDE SEQUENCE</scope>
    <source>
        <strain evidence="9">Expedition CK06-06</strain>
    </source>
</reference>
<dbReference type="AlphaFoldDB" id="X0SHK5"/>
<dbReference type="GO" id="GO:0006523">
    <property type="term" value="P:alanine biosynthetic process"/>
    <property type="evidence" value="ECO:0007669"/>
    <property type="project" value="InterPro"/>
</dbReference>
<dbReference type="InterPro" id="IPR003190">
    <property type="entry name" value="Asp_decarbox"/>
</dbReference>
<name>X0SHK5_9ZZZZ</name>
<dbReference type="GO" id="GO:0015940">
    <property type="term" value="P:pantothenate biosynthetic process"/>
    <property type="evidence" value="ECO:0007669"/>
    <property type="project" value="UniProtKB-KW"/>
</dbReference>
<evidence type="ECO:0000256" key="3">
    <source>
        <dbReference type="ARBA" id="ARBA00022793"/>
    </source>
</evidence>
<dbReference type="InterPro" id="IPR009010">
    <property type="entry name" value="Asp_de-COase-like_dom_sf"/>
</dbReference>
<evidence type="ECO:0000256" key="1">
    <source>
        <dbReference type="ARBA" id="ARBA00022490"/>
    </source>
</evidence>
<dbReference type="PANTHER" id="PTHR21012:SF0">
    <property type="entry name" value="ASPARTATE 1-DECARBOXYLASE"/>
    <property type="match status" value="1"/>
</dbReference>
<evidence type="ECO:0008006" key="10">
    <source>
        <dbReference type="Google" id="ProtNLM"/>
    </source>
</evidence>
<keyword evidence="7" id="KW-0704">Schiff base</keyword>
<dbReference type="NCBIfam" id="TIGR00223">
    <property type="entry name" value="panD"/>
    <property type="match status" value="1"/>
</dbReference>
<dbReference type="HAMAP" id="MF_00446">
    <property type="entry name" value="PanD"/>
    <property type="match status" value="1"/>
</dbReference>
<evidence type="ECO:0000256" key="6">
    <source>
        <dbReference type="ARBA" id="ARBA00023239"/>
    </source>
</evidence>
<keyword evidence="6" id="KW-0456">Lyase</keyword>
<dbReference type="PANTHER" id="PTHR21012">
    <property type="entry name" value="ASPARTATE 1-DECARBOXYLASE"/>
    <property type="match status" value="1"/>
</dbReference>
<comment type="caution">
    <text evidence="9">The sequence shown here is derived from an EMBL/GenBank/DDBJ whole genome shotgun (WGS) entry which is preliminary data.</text>
</comment>
<keyword evidence="4" id="KW-0068">Autocatalytic cleavage</keyword>
<keyword evidence="8" id="KW-0670">Pyruvate</keyword>
<dbReference type="Pfam" id="PF02261">
    <property type="entry name" value="Asp_decarbox"/>
    <property type="match status" value="1"/>
</dbReference>
<dbReference type="EMBL" id="BARS01008145">
    <property type="protein sequence ID" value="GAF74596.1"/>
    <property type="molecule type" value="Genomic_DNA"/>
</dbReference>
<feature type="non-terminal residue" evidence="9">
    <location>
        <position position="86"/>
    </location>
</feature>
<keyword evidence="3" id="KW-0210">Decarboxylase</keyword>
<accession>X0SHK5</accession>
<keyword evidence="2" id="KW-0566">Pantothenate biosynthesis</keyword>
<dbReference type="GO" id="GO:0005829">
    <property type="term" value="C:cytosol"/>
    <property type="evidence" value="ECO:0007669"/>
    <property type="project" value="TreeGrafter"/>
</dbReference>
<dbReference type="SUPFAM" id="SSF50692">
    <property type="entry name" value="ADC-like"/>
    <property type="match status" value="1"/>
</dbReference>
<keyword evidence="5" id="KW-0865">Zymogen</keyword>
<gene>
    <name evidence="9" type="ORF">S01H1_15595</name>
</gene>
<dbReference type="GO" id="GO:0004068">
    <property type="term" value="F:aspartate 1-decarboxylase activity"/>
    <property type="evidence" value="ECO:0007669"/>
    <property type="project" value="InterPro"/>
</dbReference>
<evidence type="ECO:0000256" key="7">
    <source>
        <dbReference type="ARBA" id="ARBA00023270"/>
    </source>
</evidence>
<evidence type="ECO:0000256" key="5">
    <source>
        <dbReference type="ARBA" id="ARBA00023145"/>
    </source>
</evidence>
<evidence type="ECO:0000313" key="9">
    <source>
        <dbReference type="EMBL" id="GAF74596.1"/>
    </source>
</evidence>
<proteinExistence type="inferred from homology"/>